<dbReference type="Pfam" id="PF04685">
    <property type="entry name" value="DUF608"/>
    <property type="match status" value="1"/>
</dbReference>
<dbReference type="RefSeq" id="WP_009163193.1">
    <property type="nucleotide sequence ID" value="NZ_KB291007.1"/>
</dbReference>
<evidence type="ECO:0000259" key="2">
    <source>
        <dbReference type="Pfam" id="PF12215"/>
    </source>
</evidence>
<dbReference type="AlphaFoldDB" id="L1N6D3"/>
<dbReference type="PANTHER" id="PTHR12654">
    <property type="entry name" value="BILE ACID BETA-GLUCOSIDASE-RELATED"/>
    <property type="match status" value="1"/>
</dbReference>
<dbReference type="InterPro" id="IPR024462">
    <property type="entry name" value="GH116_N"/>
</dbReference>
<reference evidence="3 4" key="1">
    <citation type="submission" date="2012-05" db="EMBL/GenBank/DDBJ databases">
        <authorList>
            <person name="Weinstock G."/>
            <person name="Sodergren E."/>
            <person name="Lobos E.A."/>
            <person name="Fulton L."/>
            <person name="Fulton R."/>
            <person name="Courtney L."/>
            <person name="Fronick C."/>
            <person name="O'Laughlin M."/>
            <person name="Godfrey J."/>
            <person name="Wilson R.M."/>
            <person name="Miner T."/>
            <person name="Farmer C."/>
            <person name="Delehaunty K."/>
            <person name="Cordes M."/>
            <person name="Minx P."/>
            <person name="Tomlinson C."/>
            <person name="Chen J."/>
            <person name="Wollam A."/>
            <person name="Pepin K.H."/>
            <person name="Bhonagiri V."/>
            <person name="Zhang X."/>
            <person name="Suruliraj S."/>
            <person name="Warren W."/>
            <person name="Mitreva M."/>
            <person name="Mardis E.R."/>
            <person name="Wilson R.K."/>
        </authorList>
    </citation>
    <scope>NUCLEOTIDE SEQUENCE [LARGE SCALE GENOMIC DNA]</scope>
    <source>
        <strain evidence="3 4">F0055</strain>
    </source>
</reference>
<dbReference type="HOGENOM" id="CLU_010759_0_0_10"/>
<dbReference type="GO" id="GO:0005975">
    <property type="term" value="P:carbohydrate metabolic process"/>
    <property type="evidence" value="ECO:0007669"/>
    <property type="project" value="InterPro"/>
</dbReference>
<dbReference type="EMBL" id="AMEP01000108">
    <property type="protein sequence ID" value="EKX98766.1"/>
    <property type="molecule type" value="Genomic_DNA"/>
</dbReference>
<dbReference type="GO" id="GO:0004553">
    <property type="term" value="F:hydrolase activity, hydrolyzing O-glycosyl compounds"/>
    <property type="evidence" value="ECO:0007669"/>
    <property type="project" value="InterPro"/>
</dbReference>
<dbReference type="Pfam" id="PF12215">
    <property type="entry name" value="Glyco_hydr_116N"/>
    <property type="match status" value="1"/>
</dbReference>
<dbReference type="PATRIC" id="fig|1127699.3.peg.1732"/>
<dbReference type="InterPro" id="IPR052566">
    <property type="entry name" value="Non-lysos_glucosylceramidase"/>
</dbReference>
<sequence length="989" mass="110392">MKQKIYLLQILFFLALGSTTQLYASGYLSMQRVYSGDSLNYIAFPIGGMGAGMFCLEGNGAIAQLSVRNHPDLWNTPYAYAAIHVQGVPNGTKVLEGQVPQWKTFGVTQGGMGQGDRTYGLPRFRQTSFQAQFPFATVALKDEDLPLEVKIVGWSPFIPTDQDNSGLPLGVLEYQFTNTSNKAVQTIFSYNAKNFIDARGRILPVKGGFKLVPEQTNGDEGLAVYTDHHTAVMDYCWFRGDWFDAQSVAWNNVYAGKITSNPMVQGIAPGASIFVPLTLQPGETQTVRLNFCWYFPHSDLSRGVSRVTGAAFQAGTSTGTAPYQNAVSGFLGSRLLNSFYRGGDGVVGEIVSPEFKINKRYLKFLVGGGNQTAQTAVNLLVDGKVVNTAAGMCTETLAPHTWDLKAFQGKVGQLQIIDFSAYPWGHILADQFILTDNAQETLSQPSPDAVVLEDFEHEGWGEWAVKPCPKERVEASGITDGIYTYKPYYATLFGGLQAVIDYWDNNRTQLKAKTELFRDAFFSSTLPPELLEAIAANLSILKSPTVLRQHDGRFWAWEGSEDVIGSCHGTCTHVWNYAQALPHLFPAMERTARETEFLVNQNKAGHQTFRANMPISRPAHDFHAAADGQLGGIMKAYRDWRISGDTEWLKKLYPAIKASLDYCIRTWDPRQKGCIEEPHHNTYDIEFWGADGMCTSFYVGALEAFIRMSDALHRPSTPYRKLLKKSVELMNTQLFNGEYYIQKTQWTGLRAKSPTEVLSFGSNYSNPEALQLLQAEGPKYQYGTGCLSDGVIGMWMASVCGLPEPLNQAQTLSHLNAVYKYNVREDLYRHYNTQRPSYALGHEGGLLLCTWPKGKKPTLPFVYSNEVWTGIEYQVASHLLMKGEIDKGLKLVRLCRNRYNGISRNPFDEIECGHWYARALSSYSMLQALTGVRYDAVDKTLYIDSKIGDFTTFICTETGFGTLTMKQGKPQLNIAYGQIDIQKYNIKNQ</sequence>
<dbReference type="SUPFAM" id="SSF48208">
    <property type="entry name" value="Six-hairpin glycosidases"/>
    <property type="match status" value="1"/>
</dbReference>
<gene>
    <name evidence="3" type="ORF">HMPREF9151_01886</name>
</gene>
<organism evidence="3 4">
    <name type="scientific">Hoylesella saccharolytica F0055</name>
    <dbReference type="NCBI Taxonomy" id="1127699"/>
    <lineage>
        <taxon>Bacteria</taxon>
        <taxon>Pseudomonadati</taxon>
        <taxon>Bacteroidota</taxon>
        <taxon>Bacteroidia</taxon>
        <taxon>Bacteroidales</taxon>
        <taxon>Prevotellaceae</taxon>
        <taxon>Hoylesella</taxon>
    </lineage>
</organism>
<keyword evidence="4" id="KW-1185">Reference proteome</keyword>
<protein>
    <recommendedName>
        <fullName evidence="5">Glycosyl-hydrolase family 116 catalytic region domain-containing protein</fullName>
    </recommendedName>
</protein>
<evidence type="ECO:0000313" key="4">
    <source>
        <dbReference type="Proteomes" id="UP000010433"/>
    </source>
</evidence>
<evidence type="ECO:0008006" key="5">
    <source>
        <dbReference type="Google" id="ProtNLM"/>
    </source>
</evidence>
<evidence type="ECO:0000313" key="3">
    <source>
        <dbReference type="EMBL" id="EKX98766.1"/>
    </source>
</evidence>
<dbReference type="Proteomes" id="UP000010433">
    <property type="component" value="Unassembled WGS sequence"/>
</dbReference>
<dbReference type="InterPro" id="IPR012341">
    <property type="entry name" value="6hp_glycosidase-like_sf"/>
</dbReference>
<name>L1N6D3_9BACT</name>
<dbReference type="PANTHER" id="PTHR12654:SF0">
    <property type="entry name" value="NON-LYSOSOMAL GLUCOSYLCERAMIDASE"/>
    <property type="match status" value="1"/>
</dbReference>
<feature type="domain" description="Glycosyl-hydrolase family 116 N-terminal" evidence="2">
    <location>
        <begin position="43"/>
        <end position="306"/>
    </location>
</feature>
<comment type="caution">
    <text evidence="3">The sequence shown here is derived from an EMBL/GenBank/DDBJ whole genome shotgun (WGS) entry which is preliminary data.</text>
</comment>
<accession>L1N6D3</accession>
<dbReference type="InterPro" id="IPR008928">
    <property type="entry name" value="6-hairpin_glycosidase_sf"/>
</dbReference>
<dbReference type="InterPro" id="IPR006775">
    <property type="entry name" value="GH116_catalytic"/>
</dbReference>
<feature type="domain" description="Glycosyl-hydrolase family 116 catalytic region" evidence="1">
    <location>
        <begin position="620"/>
        <end position="925"/>
    </location>
</feature>
<evidence type="ECO:0000259" key="1">
    <source>
        <dbReference type="Pfam" id="PF04685"/>
    </source>
</evidence>
<proteinExistence type="predicted"/>
<dbReference type="STRING" id="1127699.HMPREF9151_01886"/>
<dbReference type="Gene3D" id="1.50.10.10">
    <property type="match status" value="1"/>
</dbReference>